<reference evidence="2 3" key="1">
    <citation type="submission" date="2023-07" db="EMBL/GenBank/DDBJ databases">
        <title>Genomic Encyclopedia of Type Strains, Phase IV (KMG-IV): sequencing the most valuable type-strain genomes for metagenomic binning, comparative biology and taxonomic classification.</title>
        <authorList>
            <person name="Goeker M."/>
        </authorList>
    </citation>
    <scope>NUCLEOTIDE SEQUENCE [LARGE SCALE GENOMIC DNA]</scope>
    <source>
        <strain evidence="2 3">DSM 45903</strain>
    </source>
</reference>
<evidence type="ECO:0000313" key="3">
    <source>
        <dbReference type="Proteomes" id="UP001185012"/>
    </source>
</evidence>
<proteinExistence type="predicted"/>
<evidence type="ECO:0000313" key="2">
    <source>
        <dbReference type="EMBL" id="MDR6226311.1"/>
    </source>
</evidence>
<keyword evidence="3" id="KW-1185">Reference proteome</keyword>
<feature type="compositionally biased region" description="Basic and acidic residues" evidence="1">
    <location>
        <begin position="91"/>
        <end position="103"/>
    </location>
</feature>
<protein>
    <submittedName>
        <fullName evidence="2">Uncharacterized protein</fullName>
    </submittedName>
</protein>
<accession>A0ABU1INM7</accession>
<dbReference type="RefSeq" id="WP_309865971.1">
    <property type="nucleotide sequence ID" value="NZ_JAVDQG010000004.1"/>
</dbReference>
<name>A0ABU1INM7_9BACL</name>
<sequence length="103" mass="11640">MNREKREESTREQVERMMDEGLGAGITGSISGKVDHEEVIHKQEMAEQNRQEAQQKDVDAEGRHRFTMDVDRMVNEGLGSGRLEEGTGLIEESHVDADAKDEK</sequence>
<comment type="caution">
    <text evidence="2">The sequence shown here is derived from an EMBL/GenBank/DDBJ whole genome shotgun (WGS) entry which is preliminary data.</text>
</comment>
<feature type="compositionally biased region" description="Basic and acidic residues" evidence="1">
    <location>
        <begin position="47"/>
        <end position="74"/>
    </location>
</feature>
<evidence type="ECO:0000256" key="1">
    <source>
        <dbReference type="SAM" id="MobiDB-lite"/>
    </source>
</evidence>
<dbReference type="Proteomes" id="UP001185012">
    <property type="component" value="Unassembled WGS sequence"/>
</dbReference>
<dbReference type="EMBL" id="JAVDQG010000004">
    <property type="protein sequence ID" value="MDR6226311.1"/>
    <property type="molecule type" value="Genomic_DNA"/>
</dbReference>
<organism evidence="2 3">
    <name type="scientific">Desmospora profundinema</name>
    <dbReference type="NCBI Taxonomy" id="1571184"/>
    <lineage>
        <taxon>Bacteria</taxon>
        <taxon>Bacillati</taxon>
        <taxon>Bacillota</taxon>
        <taxon>Bacilli</taxon>
        <taxon>Bacillales</taxon>
        <taxon>Thermoactinomycetaceae</taxon>
        <taxon>Desmospora</taxon>
    </lineage>
</organism>
<gene>
    <name evidence="2" type="ORF">JOE21_002317</name>
</gene>
<feature type="region of interest" description="Disordered" evidence="1">
    <location>
        <begin position="47"/>
        <end position="103"/>
    </location>
</feature>